<evidence type="ECO:0000313" key="4">
    <source>
        <dbReference type="Proteomes" id="UP001651158"/>
    </source>
</evidence>
<sequence length="95" mass="10858">MLAKFAWDYSFIYNHQSSAWRSTLRALFGQMSLEGIRDSNYGLAHSGWVAAYAERLGSTKQMREAVCRRSRLLCVHAIMVMSVWGYVAKHTVVIL</sequence>
<gene>
    <name evidence="2" type="ORF">TcWFU_005417</name>
    <name evidence="3" type="ORF">TcWFU_010496</name>
</gene>
<organism evidence="2 4">
    <name type="scientific">Taenia crassiceps</name>
    <dbReference type="NCBI Taxonomy" id="6207"/>
    <lineage>
        <taxon>Eukaryota</taxon>
        <taxon>Metazoa</taxon>
        <taxon>Spiralia</taxon>
        <taxon>Lophotrochozoa</taxon>
        <taxon>Platyhelminthes</taxon>
        <taxon>Cestoda</taxon>
        <taxon>Eucestoda</taxon>
        <taxon>Cyclophyllidea</taxon>
        <taxon>Taeniidae</taxon>
        <taxon>Taenia</taxon>
    </lineage>
</organism>
<protein>
    <submittedName>
        <fullName evidence="2">Uncharacterized protein</fullName>
    </submittedName>
</protein>
<keyword evidence="1" id="KW-1133">Transmembrane helix</keyword>
<feature type="transmembrane region" description="Helical" evidence="1">
    <location>
        <begin position="70"/>
        <end position="87"/>
    </location>
</feature>
<evidence type="ECO:0000313" key="2">
    <source>
        <dbReference type="EMBL" id="KAL5106855.1"/>
    </source>
</evidence>
<proteinExistence type="predicted"/>
<dbReference type="Proteomes" id="UP001651158">
    <property type="component" value="Unassembled WGS sequence"/>
</dbReference>
<keyword evidence="1" id="KW-0812">Transmembrane</keyword>
<evidence type="ECO:0000256" key="1">
    <source>
        <dbReference type="SAM" id="Phobius"/>
    </source>
</evidence>
<keyword evidence="1" id="KW-0472">Membrane</keyword>
<reference evidence="2 4" key="1">
    <citation type="journal article" date="2022" name="Front. Cell. Infect. Microbiol.">
        <title>The Genomes of Two Strains of Taenia crassiceps the Animal Model for the Study of Human Cysticercosis.</title>
        <authorList>
            <person name="Bobes R.J."/>
            <person name="Estrada K."/>
            <person name="Rios-Valencia D.G."/>
            <person name="Calderon-Gallegos A."/>
            <person name="de la Torre P."/>
            <person name="Carrero J.C."/>
            <person name="Sanchez-Flores A."/>
            <person name="Laclette J.P."/>
        </authorList>
    </citation>
    <scope>NUCLEOTIDE SEQUENCE [LARGE SCALE GENOMIC DNA]</scope>
    <source>
        <strain evidence="2">WFUcys</strain>
    </source>
</reference>
<evidence type="ECO:0000313" key="3">
    <source>
        <dbReference type="EMBL" id="KAL5107194.1"/>
    </source>
</evidence>
<accession>A0ABR4QBN3</accession>
<keyword evidence="4" id="KW-1185">Reference proteome</keyword>
<name>A0ABR4QBN3_9CEST</name>
<reference evidence="2" key="2">
    <citation type="submission" date="2024-12" db="EMBL/GenBank/DDBJ databases">
        <authorList>
            <person name="Estrada K."/>
            <person name="Bobes R.J."/>
            <person name="Sanchez-Flores A."/>
            <person name="Laclette J.P."/>
        </authorList>
    </citation>
    <scope>NUCLEOTIDE SEQUENCE</scope>
    <source>
        <strain evidence="2">WFUcys</strain>
        <tissue evidence="2">Peritoneal cavity of infected mice</tissue>
    </source>
</reference>
<dbReference type="EMBL" id="JAKROA010000005">
    <property type="protein sequence ID" value="KAL5106855.1"/>
    <property type="molecule type" value="Genomic_DNA"/>
</dbReference>
<comment type="caution">
    <text evidence="2">The sequence shown here is derived from an EMBL/GenBank/DDBJ whole genome shotgun (WGS) entry which is preliminary data.</text>
</comment>
<dbReference type="EMBL" id="JAKROA010000005">
    <property type="protein sequence ID" value="KAL5107194.1"/>
    <property type="molecule type" value="Genomic_DNA"/>
</dbReference>